<dbReference type="Pfam" id="PF18376">
    <property type="entry name" value="MDD_C"/>
    <property type="match status" value="1"/>
</dbReference>
<evidence type="ECO:0000256" key="4">
    <source>
        <dbReference type="ARBA" id="ARBA00022741"/>
    </source>
</evidence>
<evidence type="ECO:0000256" key="1">
    <source>
        <dbReference type="ARBA" id="ARBA00008831"/>
    </source>
</evidence>
<comment type="similarity">
    <text evidence="1">Belongs to the diphosphomevalonate decarboxylase family.</text>
</comment>
<dbReference type="FunFam" id="3.30.230.10:FF:000072">
    <property type="entry name" value="Diphosphomevalonate decarboxylase"/>
    <property type="match status" value="1"/>
</dbReference>
<evidence type="ECO:0000313" key="11">
    <source>
        <dbReference type="Proteomes" id="UP000533476"/>
    </source>
</evidence>
<dbReference type="GO" id="GO:0005829">
    <property type="term" value="C:cytosol"/>
    <property type="evidence" value="ECO:0007669"/>
    <property type="project" value="InterPro"/>
</dbReference>
<keyword evidence="11" id="KW-1185">Reference proteome</keyword>
<keyword evidence="3" id="KW-0444">Lipid biosynthesis</keyword>
<evidence type="ECO:0000256" key="2">
    <source>
        <dbReference type="ARBA" id="ARBA00012296"/>
    </source>
</evidence>
<dbReference type="GO" id="GO:0005524">
    <property type="term" value="F:ATP binding"/>
    <property type="evidence" value="ECO:0007669"/>
    <property type="project" value="UniProtKB-KW"/>
</dbReference>
<keyword evidence="5" id="KW-0067">ATP-binding</keyword>
<dbReference type="InterPro" id="IPR029765">
    <property type="entry name" value="Mev_diP_decarb"/>
</dbReference>
<dbReference type="InterPro" id="IPR005935">
    <property type="entry name" value="Mev_decarb"/>
</dbReference>
<comment type="caution">
    <text evidence="10">The sequence shown here is derived from an EMBL/GenBank/DDBJ whole genome shotgun (WGS) entry which is preliminary data.</text>
</comment>
<proteinExistence type="inferred from homology"/>
<accession>A0A7Y0L5I3</accession>
<dbReference type="SUPFAM" id="SSF54211">
    <property type="entry name" value="Ribosomal protein S5 domain 2-like"/>
    <property type="match status" value="1"/>
</dbReference>
<dbReference type="EC" id="4.1.1.33" evidence="2"/>
<dbReference type="Proteomes" id="UP000533476">
    <property type="component" value="Unassembled WGS sequence"/>
</dbReference>
<evidence type="ECO:0000313" key="10">
    <source>
        <dbReference type="EMBL" id="NMP23682.1"/>
    </source>
</evidence>
<feature type="domain" description="Diphosphomevalonate decarboxylase-like N-terminal" evidence="9">
    <location>
        <begin position="14"/>
        <end position="171"/>
    </location>
</feature>
<keyword evidence="4" id="KW-0547">Nucleotide-binding</keyword>
<dbReference type="NCBIfam" id="TIGR01240">
    <property type="entry name" value="mevDPdecarb"/>
    <property type="match status" value="1"/>
</dbReference>
<dbReference type="InterPro" id="IPR036554">
    <property type="entry name" value="GHMP_kinase_C_sf"/>
</dbReference>
<dbReference type="InterPro" id="IPR020568">
    <property type="entry name" value="Ribosomal_Su5_D2-typ_SF"/>
</dbReference>
<dbReference type="Gene3D" id="3.30.230.10">
    <property type="match status" value="1"/>
</dbReference>
<dbReference type="AlphaFoldDB" id="A0A7Y0L5I3"/>
<dbReference type="Gene3D" id="3.30.70.890">
    <property type="entry name" value="GHMP kinase, C-terminal domain"/>
    <property type="match status" value="1"/>
</dbReference>
<name>A0A7Y0L5I3_9FIRM</name>
<dbReference type="InterPro" id="IPR053859">
    <property type="entry name" value="MVD-like_N"/>
</dbReference>
<evidence type="ECO:0000256" key="6">
    <source>
        <dbReference type="ARBA" id="ARBA00023098"/>
    </source>
</evidence>
<dbReference type="GO" id="GO:0019287">
    <property type="term" value="P:isopentenyl diphosphate biosynthetic process, mevalonate pathway"/>
    <property type="evidence" value="ECO:0007669"/>
    <property type="project" value="InterPro"/>
</dbReference>
<protein>
    <recommendedName>
        <fullName evidence="2">diphosphomevalonate decarboxylase</fullName>
        <ecNumber evidence="2">4.1.1.33</ecNumber>
    </recommendedName>
</protein>
<dbReference type="GO" id="GO:0004163">
    <property type="term" value="F:diphosphomevalonate decarboxylase activity"/>
    <property type="evidence" value="ECO:0007669"/>
    <property type="project" value="UniProtKB-EC"/>
</dbReference>
<evidence type="ECO:0000256" key="7">
    <source>
        <dbReference type="ARBA" id="ARBA00023239"/>
    </source>
</evidence>
<keyword evidence="7 10" id="KW-0456">Lyase</keyword>
<dbReference type="EMBL" id="JABBVZ010000061">
    <property type="protein sequence ID" value="NMP23682.1"/>
    <property type="molecule type" value="Genomic_DNA"/>
</dbReference>
<reference evidence="10 11" key="1">
    <citation type="submission" date="2020-04" db="EMBL/GenBank/DDBJ databases">
        <authorList>
            <person name="Zhang R."/>
            <person name="Schippers A."/>
        </authorList>
    </citation>
    <scope>NUCLEOTIDE SEQUENCE [LARGE SCALE GENOMIC DNA]</scope>
    <source>
        <strain evidence="10 11">DSM 109850</strain>
    </source>
</reference>
<evidence type="ECO:0000259" key="9">
    <source>
        <dbReference type="Pfam" id="PF22700"/>
    </source>
</evidence>
<organism evidence="10 11">
    <name type="scientific">Sulfobacillus harzensis</name>
    <dbReference type="NCBI Taxonomy" id="2729629"/>
    <lineage>
        <taxon>Bacteria</taxon>
        <taxon>Bacillati</taxon>
        <taxon>Bacillota</taxon>
        <taxon>Clostridia</taxon>
        <taxon>Eubacteriales</taxon>
        <taxon>Clostridiales Family XVII. Incertae Sedis</taxon>
        <taxon>Sulfobacillus</taxon>
    </lineage>
</organism>
<gene>
    <name evidence="10" type="primary">mvaD</name>
    <name evidence="10" type="ORF">HIJ39_15165</name>
</gene>
<evidence type="ECO:0000259" key="8">
    <source>
        <dbReference type="Pfam" id="PF18376"/>
    </source>
</evidence>
<dbReference type="PIRSF" id="PIRSF015950">
    <property type="entry name" value="Mev_P_decrbx"/>
    <property type="match status" value="1"/>
</dbReference>
<dbReference type="InterPro" id="IPR041431">
    <property type="entry name" value="Mvd1_C"/>
</dbReference>
<feature type="domain" description="Mvd1 C-terminal" evidence="8">
    <location>
        <begin position="187"/>
        <end position="313"/>
    </location>
</feature>
<dbReference type="SUPFAM" id="SSF55060">
    <property type="entry name" value="GHMP Kinase, C-terminal domain"/>
    <property type="match status" value="1"/>
</dbReference>
<dbReference type="PANTHER" id="PTHR10977:SF3">
    <property type="entry name" value="DIPHOSPHOMEVALONATE DECARBOXYLASE"/>
    <property type="match status" value="1"/>
</dbReference>
<dbReference type="PANTHER" id="PTHR10977">
    <property type="entry name" value="DIPHOSPHOMEVALONATE DECARBOXYLASE"/>
    <property type="match status" value="1"/>
</dbReference>
<evidence type="ECO:0000256" key="3">
    <source>
        <dbReference type="ARBA" id="ARBA00022516"/>
    </source>
</evidence>
<keyword evidence="6" id="KW-0443">Lipid metabolism</keyword>
<evidence type="ECO:0000256" key="5">
    <source>
        <dbReference type="ARBA" id="ARBA00022840"/>
    </source>
</evidence>
<sequence>MKGLNPMEEGLARAHINIALVKYWGKRDPRLNLPMNGSISVTLDHYFVTASVAMEPRRQEDRLWVNGAQASPQETQRVSKFFQRLKEYAGVSGGIVARTTANVPMASGLASSSAVFAALTKAFSLSLGLPWSSSELSRLARLGSGSASRSIHGGFVEWVKGIRNDGEDSYAVPLATMDSWPSLAFVVVQVAAGPKAVSSREGMQRVVQTSPLYPGWLASVDHDLTRVRDAIYRQDLSLLGSVAESNALKMHATALAAVPPLVYWTGATVSVIRRVQEMRAAGIEAYVTIDAGPHPVVLVEHHQAADLAYALSTIPDVVEVVTTQPGPGVEAVSAI</sequence>
<dbReference type="Pfam" id="PF22700">
    <property type="entry name" value="MVD-like_N"/>
    <property type="match status" value="1"/>
</dbReference>
<dbReference type="RefSeq" id="WP_169101175.1">
    <property type="nucleotide sequence ID" value="NZ_JABBVZ010000061.1"/>
</dbReference>
<dbReference type="InterPro" id="IPR014721">
    <property type="entry name" value="Ribsml_uS5_D2-typ_fold_subgr"/>
</dbReference>